<dbReference type="Proteomes" id="UP001433638">
    <property type="component" value="Unassembled WGS sequence"/>
</dbReference>
<evidence type="ECO:0000313" key="4">
    <source>
        <dbReference type="EMBL" id="MEQ6291356.1"/>
    </source>
</evidence>
<dbReference type="PANTHER" id="PTHR35936:SF17">
    <property type="entry name" value="ARGININE-BINDING EXTRACELLULAR PROTEIN ARTP"/>
    <property type="match status" value="1"/>
</dbReference>
<dbReference type="EMBL" id="JBEFLD010000006">
    <property type="protein sequence ID" value="MEQ6291356.1"/>
    <property type="molecule type" value="Genomic_DNA"/>
</dbReference>
<dbReference type="Pfam" id="PF00497">
    <property type="entry name" value="SBP_bac_3"/>
    <property type="match status" value="1"/>
</dbReference>
<dbReference type="SUPFAM" id="SSF53850">
    <property type="entry name" value="Periplasmic binding protein-like II"/>
    <property type="match status" value="1"/>
</dbReference>
<comment type="caution">
    <text evidence="4">The sequence shown here is derived from an EMBL/GenBank/DDBJ whole genome shotgun (WGS) entry which is preliminary data.</text>
</comment>
<evidence type="ECO:0000256" key="1">
    <source>
        <dbReference type="ARBA" id="ARBA00022729"/>
    </source>
</evidence>
<organism evidence="4 5">
    <name type="scientific">Vogesella oryzagri</name>
    <dbReference type="NCBI Taxonomy" id="3160864"/>
    <lineage>
        <taxon>Bacteria</taxon>
        <taxon>Pseudomonadati</taxon>
        <taxon>Pseudomonadota</taxon>
        <taxon>Betaproteobacteria</taxon>
        <taxon>Neisseriales</taxon>
        <taxon>Chromobacteriaceae</taxon>
        <taxon>Vogesella</taxon>
    </lineage>
</organism>
<keyword evidence="5" id="KW-1185">Reference proteome</keyword>
<dbReference type="InterPro" id="IPR001638">
    <property type="entry name" value="Solute-binding_3/MltF_N"/>
</dbReference>
<protein>
    <submittedName>
        <fullName evidence="4">Transporter substrate-binding domain-containing protein</fullName>
    </submittedName>
</protein>
<feature type="chain" id="PRO_5047025644" evidence="2">
    <location>
        <begin position="22"/>
        <end position="254"/>
    </location>
</feature>
<evidence type="ECO:0000259" key="3">
    <source>
        <dbReference type="SMART" id="SM00062"/>
    </source>
</evidence>
<accession>A0ABV1M5L9</accession>
<dbReference type="RefSeq" id="WP_349588106.1">
    <property type="nucleotide sequence ID" value="NZ_JBEFLD010000006.1"/>
</dbReference>
<sequence>MNCKHALALSLLCSLPLLANAQTVRIVTDVSYPPFSKVNPDGSIVGFDPDIARAICAEAKLQCELKTMDFDGIIPAVQAKKFELAIASMNITPERAKAVDFSDMYFNIPGRLIAKEGTKIDDAWFKGKTIGVLRTSIQREEATAKWVPKGVKLKLYGKVTDSFLDLNNKRLDAVYLDANVGDEDFLKKPMGKGYSFVGPVYNDPKYYMGSGIAVQKGNKELLAKVNAALKKVIDNGTYKQIQHKYFSYDIYPFK</sequence>
<evidence type="ECO:0000256" key="2">
    <source>
        <dbReference type="SAM" id="SignalP"/>
    </source>
</evidence>
<name>A0ABV1M5L9_9NEIS</name>
<reference evidence="4" key="1">
    <citation type="submission" date="2024-06" db="EMBL/GenBank/DDBJ databases">
        <title>Genome sequence of Vogesella sp. MAHUQ-64.</title>
        <authorList>
            <person name="Huq M.A."/>
        </authorList>
    </citation>
    <scope>NUCLEOTIDE SEQUENCE</scope>
    <source>
        <strain evidence="4">MAHUQ-64</strain>
    </source>
</reference>
<feature type="signal peptide" evidence="2">
    <location>
        <begin position="1"/>
        <end position="21"/>
    </location>
</feature>
<gene>
    <name evidence="4" type="ORF">ABNW52_12110</name>
</gene>
<proteinExistence type="predicted"/>
<evidence type="ECO:0000313" key="5">
    <source>
        <dbReference type="Proteomes" id="UP001433638"/>
    </source>
</evidence>
<keyword evidence="1 2" id="KW-0732">Signal</keyword>
<feature type="domain" description="Solute-binding protein family 3/N-terminal" evidence="3">
    <location>
        <begin position="23"/>
        <end position="249"/>
    </location>
</feature>
<dbReference type="PANTHER" id="PTHR35936">
    <property type="entry name" value="MEMBRANE-BOUND LYTIC MUREIN TRANSGLYCOSYLASE F"/>
    <property type="match status" value="1"/>
</dbReference>
<dbReference type="SMART" id="SM00062">
    <property type="entry name" value="PBPb"/>
    <property type="match status" value="1"/>
</dbReference>
<dbReference type="Gene3D" id="3.40.190.10">
    <property type="entry name" value="Periplasmic binding protein-like II"/>
    <property type="match status" value="2"/>
</dbReference>